<dbReference type="PANTHER" id="PTHR43293:SF3">
    <property type="entry name" value="CHOLESTEROL RING-CLEAVING HYDROLASE IPDB SUBUNIT"/>
    <property type="match status" value="1"/>
</dbReference>
<evidence type="ECO:0000256" key="1">
    <source>
        <dbReference type="ARBA" id="ARBA00007047"/>
    </source>
</evidence>
<dbReference type="InterPro" id="IPR004165">
    <property type="entry name" value="CoA_trans_fam_I"/>
</dbReference>
<evidence type="ECO:0000313" key="2">
    <source>
        <dbReference type="EMBL" id="QGQ95068.1"/>
    </source>
</evidence>
<dbReference type="SMART" id="SM00882">
    <property type="entry name" value="CoA_trans"/>
    <property type="match status" value="1"/>
</dbReference>
<dbReference type="OrthoDB" id="9805230at2"/>
<dbReference type="GO" id="GO:0008410">
    <property type="term" value="F:CoA-transferase activity"/>
    <property type="evidence" value="ECO:0007669"/>
    <property type="project" value="InterPro"/>
</dbReference>
<dbReference type="Proteomes" id="UP000426246">
    <property type="component" value="Chromosome"/>
</dbReference>
<dbReference type="PANTHER" id="PTHR43293">
    <property type="entry name" value="ACETATE COA-TRANSFERASE YDIF"/>
    <property type="match status" value="1"/>
</dbReference>
<gene>
    <name evidence="2" type="ORF">EHS13_09320</name>
</gene>
<dbReference type="Pfam" id="PF01144">
    <property type="entry name" value="CoA_trans"/>
    <property type="match status" value="1"/>
</dbReference>
<organism evidence="2 3">
    <name type="scientific">Paenibacillus psychroresistens</name>
    <dbReference type="NCBI Taxonomy" id="1778678"/>
    <lineage>
        <taxon>Bacteria</taxon>
        <taxon>Bacillati</taxon>
        <taxon>Bacillota</taxon>
        <taxon>Bacilli</taxon>
        <taxon>Bacillales</taxon>
        <taxon>Paenibacillaceae</taxon>
        <taxon>Paenibacillus</taxon>
    </lineage>
</organism>
<dbReference type="InterPro" id="IPR037171">
    <property type="entry name" value="NagB/RpiA_transferase-like"/>
</dbReference>
<accession>A0A6B8RI90</accession>
<sequence>MTYSAEELMICSLARELRDRETIAVGNHSPIPAAAALLALATHAPKANVYIIGDPAHWPFEGTKEFFDWIQQGRVDVFFLGGAQIDSYGSINLHVIGDYESPKIRLPGGAGSAMVYYRCKRILLFKTDHQVKGFPEKLDFTSSHSSLNFREEKHGLLEAVITPLAILRPSIITGRLELTHSAPEMNADEIQQKTGFDLNIKNMEQPILEIVPPSTIELHALRTKVRQELKQIYPEFTIGGIRHNG</sequence>
<evidence type="ECO:0000313" key="3">
    <source>
        <dbReference type="Proteomes" id="UP000426246"/>
    </source>
</evidence>
<dbReference type="SUPFAM" id="SSF100950">
    <property type="entry name" value="NagB/RpiA/CoA transferase-like"/>
    <property type="match status" value="1"/>
</dbReference>
<name>A0A6B8RI90_9BACL</name>
<proteinExistence type="inferred from homology"/>
<protein>
    <recommendedName>
        <fullName evidence="4">CoA synthetase</fullName>
    </recommendedName>
</protein>
<dbReference type="KEGG" id="ppsc:EHS13_09320"/>
<reference evidence="3" key="1">
    <citation type="submission" date="2018-11" db="EMBL/GenBank/DDBJ databases">
        <title>Complete genome sequence of Paenibacillus sp. ML311-T8.</title>
        <authorList>
            <person name="Nam Y.-D."/>
            <person name="Kang J."/>
            <person name="Chung W.-H."/>
            <person name="Park Y.S."/>
        </authorList>
    </citation>
    <scope>NUCLEOTIDE SEQUENCE [LARGE SCALE GENOMIC DNA]</scope>
    <source>
        <strain evidence="3">ML311-T8</strain>
    </source>
</reference>
<evidence type="ECO:0008006" key="4">
    <source>
        <dbReference type="Google" id="ProtNLM"/>
    </source>
</evidence>
<comment type="similarity">
    <text evidence="1">Belongs to the 3-oxoacid CoA-transferase subunit B family.</text>
</comment>
<keyword evidence="3" id="KW-1185">Reference proteome</keyword>
<dbReference type="EMBL" id="CP034235">
    <property type="protein sequence ID" value="QGQ95068.1"/>
    <property type="molecule type" value="Genomic_DNA"/>
</dbReference>
<dbReference type="AlphaFoldDB" id="A0A6B8RI90"/>
<dbReference type="RefSeq" id="WP_155700083.1">
    <property type="nucleotide sequence ID" value="NZ_CP034235.1"/>
</dbReference>
<dbReference type="Gene3D" id="3.40.1080.10">
    <property type="entry name" value="Glutaconate Coenzyme A-transferase"/>
    <property type="match status" value="1"/>
</dbReference>